<dbReference type="PANTHER" id="PTHR34477">
    <property type="entry name" value="UPF0213 PROTEIN YHBQ"/>
    <property type="match status" value="1"/>
</dbReference>
<evidence type="ECO:0000313" key="4">
    <source>
        <dbReference type="Proteomes" id="UP000179010"/>
    </source>
</evidence>
<dbReference type="InterPro" id="IPR050190">
    <property type="entry name" value="UPF0213_domain"/>
</dbReference>
<protein>
    <recommendedName>
        <fullName evidence="2">GIY-YIG domain-containing protein</fullName>
    </recommendedName>
</protein>
<dbReference type="InterPro" id="IPR035901">
    <property type="entry name" value="GIY-YIG_endonuc_sf"/>
</dbReference>
<dbReference type="Pfam" id="PF01541">
    <property type="entry name" value="GIY-YIG"/>
    <property type="match status" value="1"/>
</dbReference>
<dbReference type="InterPro" id="IPR000305">
    <property type="entry name" value="GIY-YIG_endonuc"/>
</dbReference>
<dbReference type="EMBL" id="METE01000008">
    <property type="protein sequence ID" value="OGB85243.1"/>
    <property type="molecule type" value="Genomic_DNA"/>
</dbReference>
<evidence type="ECO:0000256" key="1">
    <source>
        <dbReference type="ARBA" id="ARBA00007435"/>
    </source>
</evidence>
<sequence>MKKLQYCVYVLYSLKDGKFYSGFTSDLKTRLTYHFRGSAKSTADRRPLHLIFCEYFLSKKDTLRRERYFKTSPGKKALKLILRESLVEYKNISPG</sequence>
<evidence type="ECO:0000313" key="3">
    <source>
        <dbReference type="EMBL" id="OGB85243.1"/>
    </source>
</evidence>
<dbReference type="Proteomes" id="UP000179010">
    <property type="component" value="Unassembled WGS sequence"/>
</dbReference>
<dbReference type="PROSITE" id="PS50164">
    <property type="entry name" value="GIY_YIG"/>
    <property type="match status" value="1"/>
</dbReference>
<dbReference type="SUPFAM" id="SSF82771">
    <property type="entry name" value="GIY-YIG endonuclease"/>
    <property type="match status" value="1"/>
</dbReference>
<comment type="similarity">
    <text evidence="1">Belongs to the UPF0213 family.</text>
</comment>
<dbReference type="CDD" id="cd10449">
    <property type="entry name" value="GIY-YIG_SLX1_like"/>
    <property type="match status" value="1"/>
</dbReference>
<dbReference type="Gene3D" id="3.40.1440.10">
    <property type="entry name" value="GIY-YIG endonuclease"/>
    <property type="match status" value="1"/>
</dbReference>
<name>A0A1F4PN25_UNCK3</name>
<evidence type="ECO:0000259" key="2">
    <source>
        <dbReference type="PROSITE" id="PS50164"/>
    </source>
</evidence>
<accession>A0A1F4PN25</accession>
<organism evidence="3 4">
    <name type="scientific">candidate division Kazan bacterium RIFCSPLOWO2_01_FULL_48_13</name>
    <dbReference type="NCBI Taxonomy" id="1798539"/>
    <lineage>
        <taxon>Bacteria</taxon>
        <taxon>Bacteria division Kazan-3B-28</taxon>
    </lineage>
</organism>
<dbReference type="PANTHER" id="PTHR34477:SF1">
    <property type="entry name" value="UPF0213 PROTEIN YHBQ"/>
    <property type="match status" value="1"/>
</dbReference>
<gene>
    <name evidence="3" type="ORF">A2994_00105</name>
</gene>
<reference evidence="3 4" key="1">
    <citation type="journal article" date="2016" name="Nat. Commun.">
        <title>Thousands of microbial genomes shed light on interconnected biogeochemical processes in an aquifer system.</title>
        <authorList>
            <person name="Anantharaman K."/>
            <person name="Brown C.T."/>
            <person name="Hug L.A."/>
            <person name="Sharon I."/>
            <person name="Castelle C.J."/>
            <person name="Probst A.J."/>
            <person name="Thomas B.C."/>
            <person name="Singh A."/>
            <person name="Wilkins M.J."/>
            <person name="Karaoz U."/>
            <person name="Brodie E.L."/>
            <person name="Williams K.H."/>
            <person name="Hubbard S.S."/>
            <person name="Banfield J.F."/>
        </authorList>
    </citation>
    <scope>NUCLEOTIDE SEQUENCE [LARGE SCALE GENOMIC DNA]</scope>
</reference>
<feature type="domain" description="GIY-YIG" evidence="2">
    <location>
        <begin position="4"/>
        <end position="81"/>
    </location>
</feature>
<dbReference type="AlphaFoldDB" id="A0A1F4PN25"/>
<comment type="caution">
    <text evidence="3">The sequence shown here is derived from an EMBL/GenBank/DDBJ whole genome shotgun (WGS) entry which is preliminary data.</text>
</comment>
<proteinExistence type="inferred from homology"/>